<evidence type="ECO:0000313" key="6">
    <source>
        <dbReference type="Proteomes" id="UP001151234"/>
    </source>
</evidence>
<keyword evidence="6" id="KW-1185">Reference proteome</keyword>
<evidence type="ECO:0000313" key="5">
    <source>
        <dbReference type="EMBL" id="MDA5399903.1"/>
    </source>
</evidence>
<evidence type="ECO:0000256" key="2">
    <source>
        <dbReference type="ARBA" id="ARBA00023125"/>
    </source>
</evidence>
<protein>
    <submittedName>
        <fullName evidence="5">AraC family transcriptional regulator</fullName>
    </submittedName>
</protein>
<dbReference type="InterPro" id="IPR009057">
    <property type="entry name" value="Homeodomain-like_sf"/>
</dbReference>
<dbReference type="Proteomes" id="UP001151234">
    <property type="component" value="Unassembled WGS sequence"/>
</dbReference>
<proteinExistence type="predicted"/>
<keyword evidence="1" id="KW-0805">Transcription regulation</keyword>
<dbReference type="InterPro" id="IPR018060">
    <property type="entry name" value="HTH_AraC"/>
</dbReference>
<dbReference type="Gene3D" id="1.10.10.60">
    <property type="entry name" value="Homeodomain-like"/>
    <property type="match status" value="2"/>
</dbReference>
<dbReference type="GO" id="GO:0043565">
    <property type="term" value="F:sequence-specific DNA binding"/>
    <property type="evidence" value="ECO:0007669"/>
    <property type="project" value="InterPro"/>
</dbReference>
<keyword evidence="2" id="KW-0238">DNA-binding</keyword>
<reference evidence="5" key="1">
    <citation type="submission" date="2022-11" db="EMBL/GenBank/DDBJ databases">
        <title>Draft genome sequence of Hoeflea poritis E7-10 and Hoeflea prorocentri PM5-8, separated from scleractinian coral Porites lutea and marine dinoflagellate.</title>
        <authorList>
            <person name="Zhang G."/>
            <person name="Wei Q."/>
            <person name="Cai L."/>
        </authorList>
    </citation>
    <scope>NUCLEOTIDE SEQUENCE</scope>
    <source>
        <strain evidence="5">PM5-8</strain>
    </source>
</reference>
<dbReference type="PROSITE" id="PS01124">
    <property type="entry name" value="HTH_ARAC_FAMILY_2"/>
    <property type="match status" value="1"/>
</dbReference>
<evidence type="ECO:0000259" key="4">
    <source>
        <dbReference type="PROSITE" id="PS01124"/>
    </source>
</evidence>
<feature type="domain" description="HTH araC/xylS-type" evidence="4">
    <location>
        <begin position="161"/>
        <end position="248"/>
    </location>
</feature>
<dbReference type="InterPro" id="IPR050204">
    <property type="entry name" value="AraC_XylS_family_regulators"/>
</dbReference>
<comment type="caution">
    <text evidence="5">The sequence shown here is derived from an EMBL/GenBank/DDBJ whole genome shotgun (WGS) entry which is preliminary data.</text>
</comment>
<accession>A0A9X3UJQ0</accession>
<dbReference type="AlphaFoldDB" id="A0A9X3UJQ0"/>
<dbReference type="EMBL" id="JAPJZI010000001">
    <property type="protein sequence ID" value="MDA5399903.1"/>
    <property type="molecule type" value="Genomic_DNA"/>
</dbReference>
<evidence type="ECO:0000256" key="3">
    <source>
        <dbReference type="ARBA" id="ARBA00023163"/>
    </source>
</evidence>
<dbReference type="SUPFAM" id="SSF46689">
    <property type="entry name" value="Homeodomain-like"/>
    <property type="match status" value="1"/>
</dbReference>
<dbReference type="GO" id="GO:0003700">
    <property type="term" value="F:DNA-binding transcription factor activity"/>
    <property type="evidence" value="ECO:0007669"/>
    <property type="project" value="InterPro"/>
</dbReference>
<dbReference type="PANTHER" id="PTHR46796:SF6">
    <property type="entry name" value="ARAC SUBFAMILY"/>
    <property type="match status" value="1"/>
</dbReference>
<name>A0A9X3UJQ0_9HYPH</name>
<organism evidence="5 6">
    <name type="scientific">Hoeflea prorocentri</name>
    <dbReference type="NCBI Taxonomy" id="1922333"/>
    <lineage>
        <taxon>Bacteria</taxon>
        <taxon>Pseudomonadati</taxon>
        <taxon>Pseudomonadota</taxon>
        <taxon>Alphaproteobacteria</taxon>
        <taxon>Hyphomicrobiales</taxon>
        <taxon>Rhizobiaceae</taxon>
        <taxon>Hoeflea</taxon>
    </lineage>
</organism>
<sequence length="251" mass="28318">MSERGMYDPKGNGKDKTVETVQFFEAEPPKHLRGIVHRFLELRTQAALLDDYRFHALPDACTYIVFDQLNPGVVGITRLHSSSEELNLGKTFHFLNIRLLPGVWQGDCEEASYGLVKDAYDGTLPLTALNQALIGKDFAAKQSMLSRFVEDLIERKLVIANPVTERIFQHLDDIHSVAEMAAVAGLSPRQLQRVLKKTTGFAPHDFLKVLRLQQSLDGEPSLSYADQSHFIHSFRRATGYTPGKYSRKFDV</sequence>
<keyword evidence="3" id="KW-0804">Transcription</keyword>
<dbReference type="RefSeq" id="WP_267991317.1">
    <property type="nucleotide sequence ID" value="NZ_JAPJZI010000001.1"/>
</dbReference>
<dbReference type="SMART" id="SM00342">
    <property type="entry name" value="HTH_ARAC"/>
    <property type="match status" value="1"/>
</dbReference>
<gene>
    <name evidence="5" type="ORF">OQ273_15075</name>
</gene>
<evidence type="ECO:0000256" key="1">
    <source>
        <dbReference type="ARBA" id="ARBA00023015"/>
    </source>
</evidence>
<dbReference type="PANTHER" id="PTHR46796">
    <property type="entry name" value="HTH-TYPE TRANSCRIPTIONAL ACTIVATOR RHAS-RELATED"/>
    <property type="match status" value="1"/>
</dbReference>